<dbReference type="Pfam" id="PF00005">
    <property type="entry name" value="ABC_tran"/>
    <property type="match status" value="1"/>
</dbReference>
<evidence type="ECO:0000256" key="3">
    <source>
        <dbReference type="ARBA" id="ARBA00022840"/>
    </source>
</evidence>
<sequence>MNVITMKNVNKEFKRYVKKDGFIRNFFKREYEIKKAVSDLSLSIKQGEIVGLLGQNGAGKTTTMKLLSGLIVPTEGTIEVLGYDPFQKKNDFKKQISLLLGQKQQLWWDISASDNFKLFRDIYEINESEYEDNLKELVDMLDAADIISSPIRTLSLGERMKCEIIAALLHKPKILFLDEPTIGLDVVAQKKIREFVKQYSEKNKATILITSHNMADIEETCQRIIFIDKGRKYYDGTLTDFVERYGEECILNIEFISSVDSELLSQYGEIIKNEGNRAKIKVSKNEYDYYRKQLIANNNVLNVLAEELDATEILRNYFLAKEKPYEKER</sequence>
<proteinExistence type="predicted"/>
<dbReference type="AlphaFoldDB" id="A0A174ESA5"/>
<dbReference type="PANTHER" id="PTHR42711:SF4">
    <property type="entry name" value="ABC TRANSPORTER RELATED"/>
    <property type="match status" value="1"/>
</dbReference>
<dbReference type="RefSeq" id="WP_055276976.1">
    <property type="nucleotide sequence ID" value="NZ_CYZV01000023.1"/>
</dbReference>
<dbReference type="InterPro" id="IPR027417">
    <property type="entry name" value="P-loop_NTPase"/>
</dbReference>
<evidence type="ECO:0000256" key="2">
    <source>
        <dbReference type="ARBA" id="ARBA00022741"/>
    </source>
</evidence>
<dbReference type="InterPro" id="IPR003439">
    <property type="entry name" value="ABC_transporter-like_ATP-bd"/>
</dbReference>
<dbReference type="PANTHER" id="PTHR42711">
    <property type="entry name" value="ABC TRANSPORTER ATP-BINDING PROTEIN"/>
    <property type="match status" value="1"/>
</dbReference>
<dbReference type="SMART" id="SM00382">
    <property type="entry name" value="AAA"/>
    <property type="match status" value="1"/>
</dbReference>
<reference evidence="5 6" key="1">
    <citation type="submission" date="2015-09" db="EMBL/GenBank/DDBJ databases">
        <authorList>
            <consortium name="Pathogen Informatics"/>
        </authorList>
    </citation>
    <scope>NUCLEOTIDE SEQUENCE [LARGE SCALE GENOMIC DNA]</scope>
    <source>
        <strain evidence="5 6">2789STDY5834855</strain>
    </source>
</reference>
<keyword evidence="2" id="KW-0547">Nucleotide-binding</keyword>
<dbReference type="GO" id="GO:0005524">
    <property type="term" value="F:ATP binding"/>
    <property type="evidence" value="ECO:0007669"/>
    <property type="project" value="UniProtKB-KW"/>
</dbReference>
<keyword evidence="3" id="KW-0067">ATP-binding</keyword>
<dbReference type="EMBL" id="CYZV01000023">
    <property type="protein sequence ID" value="CUO40813.1"/>
    <property type="molecule type" value="Genomic_DNA"/>
</dbReference>
<dbReference type="GO" id="GO:0016887">
    <property type="term" value="F:ATP hydrolysis activity"/>
    <property type="evidence" value="ECO:0007669"/>
    <property type="project" value="InterPro"/>
</dbReference>
<feature type="domain" description="ABC transporter" evidence="4">
    <location>
        <begin position="17"/>
        <end position="254"/>
    </location>
</feature>
<dbReference type="PROSITE" id="PS50893">
    <property type="entry name" value="ABC_TRANSPORTER_2"/>
    <property type="match status" value="1"/>
</dbReference>
<evidence type="ECO:0000256" key="1">
    <source>
        <dbReference type="ARBA" id="ARBA00022448"/>
    </source>
</evidence>
<protein>
    <submittedName>
        <fullName evidence="5">ABC transporter ATPase</fullName>
    </submittedName>
</protein>
<organism evidence="5 6">
    <name type="scientific">Clostridium disporicum</name>
    <dbReference type="NCBI Taxonomy" id="84024"/>
    <lineage>
        <taxon>Bacteria</taxon>
        <taxon>Bacillati</taxon>
        <taxon>Bacillota</taxon>
        <taxon>Clostridia</taxon>
        <taxon>Eubacteriales</taxon>
        <taxon>Clostridiaceae</taxon>
        <taxon>Clostridium</taxon>
    </lineage>
</organism>
<dbReference type="Gene3D" id="3.40.50.300">
    <property type="entry name" value="P-loop containing nucleotide triphosphate hydrolases"/>
    <property type="match status" value="1"/>
</dbReference>
<dbReference type="InterPro" id="IPR050763">
    <property type="entry name" value="ABC_transporter_ATP-binding"/>
</dbReference>
<dbReference type="Proteomes" id="UP000095558">
    <property type="component" value="Unassembled WGS sequence"/>
</dbReference>
<dbReference type="SUPFAM" id="SSF52540">
    <property type="entry name" value="P-loop containing nucleoside triphosphate hydrolases"/>
    <property type="match status" value="1"/>
</dbReference>
<keyword evidence="1" id="KW-0813">Transport</keyword>
<name>A0A174ESA5_9CLOT</name>
<gene>
    <name evidence="5" type="primary">ybhF_5</name>
    <name evidence="5" type="ORF">ERS852470_02258</name>
</gene>
<evidence type="ECO:0000313" key="5">
    <source>
        <dbReference type="EMBL" id="CUO40813.1"/>
    </source>
</evidence>
<dbReference type="OrthoDB" id="9804819at2"/>
<evidence type="ECO:0000259" key="4">
    <source>
        <dbReference type="PROSITE" id="PS50893"/>
    </source>
</evidence>
<dbReference type="InterPro" id="IPR003593">
    <property type="entry name" value="AAA+_ATPase"/>
</dbReference>
<accession>A0A174ESA5</accession>
<evidence type="ECO:0000313" key="6">
    <source>
        <dbReference type="Proteomes" id="UP000095558"/>
    </source>
</evidence>